<dbReference type="GeneID" id="28937464"/>
<dbReference type="EMBL" id="LFVZ01000012">
    <property type="protein sequence ID" value="KTW26726.1"/>
    <property type="molecule type" value="Genomic_DNA"/>
</dbReference>
<dbReference type="AlphaFoldDB" id="A0A0W4ZEB9"/>
<dbReference type="SUPFAM" id="SSF64356">
    <property type="entry name" value="SNARE-like"/>
    <property type="match status" value="1"/>
</dbReference>
<dbReference type="Pfam" id="PF04628">
    <property type="entry name" value="Sedlin_N"/>
    <property type="match status" value="1"/>
</dbReference>
<dbReference type="InterPro" id="IPR011012">
    <property type="entry name" value="Longin-like_dom_sf"/>
</dbReference>
<sequence length="180" mass="20488">MKPQIVSIAVIGKQNNPLYLKVFSEKKTELIYHFMIHSTCDELEGKLHNLLLSEFEEDGKKLQQISSESSSNAKLNERSQTSVNVKTECSDTYLGLLHMHETSAVYGSVTNTKIKFIVVLDMSEMIITDADMKSLFKEIHSAYIVQVCNPFYSLDDKTPIQSRRFDKMIQQIVESWTSGA</sequence>
<dbReference type="InterPro" id="IPR006722">
    <property type="entry name" value="Sedlin"/>
</dbReference>
<gene>
    <name evidence="3" type="ORF">T552_02731</name>
</gene>
<keyword evidence="4" id="KW-1185">Reference proteome</keyword>
<evidence type="ECO:0000256" key="2">
    <source>
        <dbReference type="ARBA" id="ARBA00024408"/>
    </source>
</evidence>
<dbReference type="Proteomes" id="UP000054454">
    <property type="component" value="Unassembled WGS sequence"/>
</dbReference>
<evidence type="ECO:0000313" key="3">
    <source>
        <dbReference type="EMBL" id="KTW26726.1"/>
    </source>
</evidence>
<dbReference type="VEuPathDB" id="FungiDB:T552_02731"/>
<dbReference type="PANTHER" id="PTHR12403">
    <property type="entry name" value="TRAFFICKING PROTEIN PARTICLE COMPLEX SUBUNIT 2"/>
    <property type="match status" value="1"/>
</dbReference>
<evidence type="ECO:0000256" key="1">
    <source>
        <dbReference type="ARBA" id="ARBA00006626"/>
    </source>
</evidence>
<dbReference type="CDD" id="cd14854">
    <property type="entry name" value="TRAPPC2L"/>
    <property type="match status" value="1"/>
</dbReference>
<name>A0A0W4ZEB9_PNEC8</name>
<evidence type="ECO:0000313" key="4">
    <source>
        <dbReference type="Proteomes" id="UP000054454"/>
    </source>
</evidence>
<protein>
    <recommendedName>
        <fullName evidence="2">Trafficking protein particle complex subunit 2-like protein</fullName>
    </recommendedName>
</protein>
<organism evidence="3 4">
    <name type="scientific">Pneumocystis carinii (strain B80)</name>
    <name type="common">Rat pneumocystis pneumonia agent</name>
    <name type="synonym">Pneumocystis carinii f. sp. carinii</name>
    <dbReference type="NCBI Taxonomy" id="1408658"/>
    <lineage>
        <taxon>Eukaryota</taxon>
        <taxon>Fungi</taxon>
        <taxon>Dikarya</taxon>
        <taxon>Ascomycota</taxon>
        <taxon>Taphrinomycotina</taxon>
        <taxon>Pneumocystomycetes</taxon>
        <taxon>Pneumocystaceae</taxon>
        <taxon>Pneumocystis</taxon>
    </lineage>
</organism>
<dbReference type="GO" id="GO:0006888">
    <property type="term" value="P:endoplasmic reticulum to Golgi vesicle-mediated transport"/>
    <property type="evidence" value="ECO:0007669"/>
    <property type="project" value="InterPro"/>
</dbReference>
<dbReference type="GO" id="GO:0005737">
    <property type="term" value="C:cytoplasm"/>
    <property type="evidence" value="ECO:0007669"/>
    <property type="project" value="GOC"/>
</dbReference>
<comment type="caution">
    <text evidence="3">The sequence shown here is derived from an EMBL/GenBank/DDBJ whole genome shotgun (WGS) entry which is preliminary data.</text>
</comment>
<dbReference type="Gene3D" id="3.30.450.70">
    <property type="match status" value="1"/>
</dbReference>
<accession>A0A0W4ZEB9</accession>
<reference evidence="4" key="1">
    <citation type="journal article" date="2016" name="Nat. Commun.">
        <title>Genome analysis of three Pneumocystis species reveals adaptation mechanisms to life exclusively in mammalian hosts.</title>
        <authorList>
            <person name="Ma L."/>
            <person name="Chen Z."/>
            <person name="Huang D.W."/>
            <person name="Kutty G."/>
            <person name="Ishihara M."/>
            <person name="Wang H."/>
            <person name="Abouelleil A."/>
            <person name="Bishop L."/>
            <person name="Davey E."/>
            <person name="Deng R."/>
            <person name="Deng X."/>
            <person name="Fan L."/>
            <person name="Fantoni G."/>
            <person name="Fitzgerald M."/>
            <person name="Gogineni E."/>
            <person name="Goldberg J.M."/>
            <person name="Handley G."/>
            <person name="Hu X."/>
            <person name="Huber C."/>
            <person name="Jiao X."/>
            <person name="Jones K."/>
            <person name="Levin J.Z."/>
            <person name="Liu Y."/>
            <person name="Macdonald P."/>
            <person name="Melnikov A."/>
            <person name="Raley C."/>
            <person name="Sassi M."/>
            <person name="Sherman B.T."/>
            <person name="Song X."/>
            <person name="Sykes S."/>
            <person name="Tran B."/>
            <person name="Walsh L."/>
            <person name="Xia Y."/>
            <person name="Yang J."/>
            <person name="Young S."/>
            <person name="Zeng Q."/>
            <person name="Zheng X."/>
            <person name="Stephens R."/>
            <person name="Nusbaum C."/>
            <person name="Birren B.W."/>
            <person name="Azadi P."/>
            <person name="Lempicki R.A."/>
            <person name="Cuomo C.A."/>
            <person name="Kovacs J.A."/>
        </authorList>
    </citation>
    <scope>NUCLEOTIDE SEQUENCE [LARGE SCALE GENOMIC DNA]</scope>
    <source>
        <strain evidence="4">B80</strain>
    </source>
</reference>
<dbReference type="RefSeq" id="XP_018225061.1">
    <property type="nucleotide sequence ID" value="XM_018371261.1"/>
</dbReference>
<proteinExistence type="inferred from homology"/>
<dbReference type="InterPro" id="IPR044760">
    <property type="entry name" value="TRAPPC2L"/>
</dbReference>
<comment type="similarity">
    <text evidence="1">Belongs to the TRAPP small subunits family. Sedlin subfamily.</text>
</comment>
<dbReference type="OrthoDB" id="18320at2759"/>